<proteinExistence type="predicted"/>
<evidence type="ECO:0000313" key="1">
    <source>
        <dbReference type="Proteomes" id="UP000887579"/>
    </source>
</evidence>
<name>A0AC34FZK0_9BILA</name>
<accession>A0AC34FZK0</accession>
<protein>
    <submittedName>
        <fullName evidence="2">Uncharacterized protein</fullName>
    </submittedName>
</protein>
<dbReference type="Proteomes" id="UP000887579">
    <property type="component" value="Unplaced"/>
</dbReference>
<organism evidence="1 2">
    <name type="scientific">Panagrolaimus sp. ES5</name>
    <dbReference type="NCBI Taxonomy" id="591445"/>
    <lineage>
        <taxon>Eukaryota</taxon>
        <taxon>Metazoa</taxon>
        <taxon>Ecdysozoa</taxon>
        <taxon>Nematoda</taxon>
        <taxon>Chromadorea</taxon>
        <taxon>Rhabditida</taxon>
        <taxon>Tylenchina</taxon>
        <taxon>Panagrolaimomorpha</taxon>
        <taxon>Panagrolaimoidea</taxon>
        <taxon>Panagrolaimidae</taxon>
        <taxon>Panagrolaimus</taxon>
    </lineage>
</organism>
<sequence>MPLKSVEPITLNNERAIRGIITNRGIHFSKGLMSEDALLGFIYDSSKIYNLNTGFYRSCLLTQQKPAYKVSEEFIAKIYHMFRTNRRPSVSRVPNALILNDFYPEFDYGSNVTFLTRPTDTRSIRNYINHFKPKVVATDAECCAVYNLPSNRSYDYIAFAFNYTNVFIWYRPKRTHLKDLYKFFQNNNVTVLHWGAGDKDGFVTNQLHMDLQPLYDGTQISLNAAAQIFTGKPLDKGLTMGLWSTPPEEMFVLYREFFDYLIMDVLILLVIYDAYNENNF</sequence>
<reference evidence="2" key="1">
    <citation type="submission" date="2022-11" db="UniProtKB">
        <authorList>
            <consortium name="WormBaseParasite"/>
        </authorList>
    </citation>
    <scope>IDENTIFICATION</scope>
</reference>
<evidence type="ECO:0000313" key="2">
    <source>
        <dbReference type="WBParaSite" id="ES5_v2.g22971.t1"/>
    </source>
</evidence>
<dbReference type="WBParaSite" id="ES5_v2.g22971.t1">
    <property type="protein sequence ID" value="ES5_v2.g22971.t1"/>
    <property type="gene ID" value="ES5_v2.g22971"/>
</dbReference>